<evidence type="ECO:0000256" key="1">
    <source>
        <dbReference type="ARBA" id="ARBA00023015"/>
    </source>
</evidence>
<gene>
    <name evidence="6" type="ORF">ACFFRE_05890</name>
</gene>
<dbReference type="InterPro" id="IPR000524">
    <property type="entry name" value="Tscrpt_reg_HTH_GntR"/>
</dbReference>
<dbReference type="PRINTS" id="PR00035">
    <property type="entry name" value="HTHGNTR"/>
</dbReference>
<keyword evidence="7" id="KW-1185">Reference proteome</keyword>
<dbReference type="SUPFAM" id="SSF46785">
    <property type="entry name" value="Winged helix' DNA-binding domain"/>
    <property type="match status" value="1"/>
</dbReference>
<dbReference type="SUPFAM" id="SSF64288">
    <property type="entry name" value="Chorismate lyase-like"/>
    <property type="match status" value="1"/>
</dbReference>
<dbReference type="InterPro" id="IPR028978">
    <property type="entry name" value="Chorismate_lyase_/UTRA_dom_sf"/>
</dbReference>
<feature type="domain" description="HTH gntR-type" evidence="5">
    <location>
        <begin position="37"/>
        <end position="103"/>
    </location>
</feature>
<organism evidence="6 7">
    <name type="scientific">Aciditerrimonas ferrireducens</name>
    <dbReference type="NCBI Taxonomy" id="667306"/>
    <lineage>
        <taxon>Bacteria</taxon>
        <taxon>Bacillati</taxon>
        <taxon>Actinomycetota</taxon>
        <taxon>Acidimicrobiia</taxon>
        <taxon>Acidimicrobiales</taxon>
        <taxon>Acidimicrobiaceae</taxon>
        <taxon>Aciditerrimonas</taxon>
    </lineage>
</organism>
<evidence type="ECO:0000259" key="5">
    <source>
        <dbReference type="PROSITE" id="PS50949"/>
    </source>
</evidence>
<keyword evidence="3" id="KW-0804">Transcription</keyword>
<dbReference type="Gene3D" id="1.10.10.10">
    <property type="entry name" value="Winged helix-like DNA-binding domain superfamily/Winged helix DNA-binding domain"/>
    <property type="match status" value="1"/>
</dbReference>
<reference evidence="6 7" key="1">
    <citation type="submission" date="2024-09" db="EMBL/GenBank/DDBJ databases">
        <authorList>
            <person name="Sun Q."/>
            <person name="Mori K."/>
        </authorList>
    </citation>
    <scope>NUCLEOTIDE SEQUENCE [LARGE SCALE GENOMIC DNA]</scope>
    <source>
        <strain evidence="6 7">JCM 15389</strain>
    </source>
</reference>
<dbReference type="RefSeq" id="WP_377788956.1">
    <property type="nucleotide sequence ID" value="NZ_JBHLYQ010000042.1"/>
</dbReference>
<evidence type="ECO:0000313" key="6">
    <source>
        <dbReference type="EMBL" id="MFC0081675.1"/>
    </source>
</evidence>
<dbReference type="InterPro" id="IPR050679">
    <property type="entry name" value="Bact_HTH_transcr_reg"/>
</dbReference>
<evidence type="ECO:0000256" key="3">
    <source>
        <dbReference type="ARBA" id="ARBA00023163"/>
    </source>
</evidence>
<evidence type="ECO:0000256" key="2">
    <source>
        <dbReference type="ARBA" id="ARBA00023125"/>
    </source>
</evidence>
<dbReference type="SMART" id="SM00866">
    <property type="entry name" value="UTRA"/>
    <property type="match status" value="1"/>
</dbReference>
<protein>
    <submittedName>
        <fullName evidence="6">GntR family transcriptional regulator</fullName>
    </submittedName>
</protein>
<dbReference type="CDD" id="cd07377">
    <property type="entry name" value="WHTH_GntR"/>
    <property type="match status" value="1"/>
</dbReference>
<comment type="caution">
    <text evidence="6">The sequence shown here is derived from an EMBL/GenBank/DDBJ whole genome shotgun (WGS) entry which is preliminary data.</text>
</comment>
<evidence type="ECO:0000313" key="7">
    <source>
        <dbReference type="Proteomes" id="UP001589788"/>
    </source>
</evidence>
<dbReference type="InterPro" id="IPR036388">
    <property type="entry name" value="WH-like_DNA-bd_sf"/>
</dbReference>
<name>A0ABV6C1W0_9ACTN</name>
<feature type="region of interest" description="Disordered" evidence="4">
    <location>
        <begin position="1"/>
        <end position="29"/>
    </location>
</feature>
<keyword evidence="1" id="KW-0805">Transcription regulation</keyword>
<evidence type="ECO:0000256" key="4">
    <source>
        <dbReference type="SAM" id="MobiDB-lite"/>
    </source>
</evidence>
<dbReference type="Proteomes" id="UP001589788">
    <property type="component" value="Unassembled WGS sequence"/>
</dbReference>
<dbReference type="Gene3D" id="3.40.1410.10">
    <property type="entry name" value="Chorismate lyase-like"/>
    <property type="match status" value="1"/>
</dbReference>
<dbReference type="EMBL" id="JBHLYQ010000042">
    <property type="protein sequence ID" value="MFC0081675.1"/>
    <property type="molecule type" value="Genomic_DNA"/>
</dbReference>
<dbReference type="InterPro" id="IPR036390">
    <property type="entry name" value="WH_DNA-bd_sf"/>
</dbReference>
<proteinExistence type="predicted"/>
<dbReference type="PROSITE" id="PS50949">
    <property type="entry name" value="HTH_GNTR"/>
    <property type="match status" value="1"/>
</dbReference>
<dbReference type="InterPro" id="IPR011663">
    <property type="entry name" value="UTRA"/>
</dbReference>
<keyword evidence="2" id="KW-0238">DNA-binding</keyword>
<dbReference type="Pfam" id="PF00392">
    <property type="entry name" value="GntR"/>
    <property type="match status" value="1"/>
</dbReference>
<dbReference type="PANTHER" id="PTHR44846:SF1">
    <property type="entry name" value="MANNOSYL-D-GLYCERATE TRANSPORT_METABOLISM SYSTEM REPRESSOR MNGR-RELATED"/>
    <property type="match status" value="1"/>
</dbReference>
<dbReference type="Pfam" id="PF07702">
    <property type="entry name" value="UTRA"/>
    <property type="match status" value="1"/>
</dbReference>
<dbReference type="PANTHER" id="PTHR44846">
    <property type="entry name" value="MANNOSYL-D-GLYCERATE TRANSPORT/METABOLISM SYSTEM REPRESSOR MNGR-RELATED"/>
    <property type="match status" value="1"/>
</dbReference>
<accession>A0ABV6C1W0</accession>
<sequence length="293" mass="32224">MTERRKGGVGPRNAPGDAHPVRSRSRLARAVDRASPVPLWAQVYDDLRRGILAGAYKAGFPTDSELVAHYGVSRPTVREAVRRLVAEGLVERERGRGSRVRPQPLVQPLGFLYSLFRVIEAQGVVQTSVVRRLEERRDPAVAAELGLPARAPLLYLERLRLAGEDPLALDQAWLPAALARPLLEADFSHTALYDELAARCGVEPEEGREEIRPVVPDPATRGVLGLGRGEAALLIERRTWARGAPLELRRSVVRGDRTALVAEWPRHGAAEAGRLRLLPRADEAAPAGRRLPR</sequence>
<dbReference type="SMART" id="SM00345">
    <property type="entry name" value="HTH_GNTR"/>
    <property type="match status" value="1"/>
</dbReference>